<dbReference type="InterPro" id="IPR003675">
    <property type="entry name" value="Rce1/LyrA-like_dom"/>
</dbReference>
<evidence type="ECO:0000256" key="1">
    <source>
        <dbReference type="ARBA" id="ARBA00004496"/>
    </source>
</evidence>
<feature type="compositionally biased region" description="Basic and acidic residues" evidence="6">
    <location>
        <begin position="80"/>
        <end position="92"/>
    </location>
</feature>
<dbReference type="Pfam" id="PF00536">
    <property type="entry name" value="SAM_1"/>
    <property type="match status" value="1"/>
</dbReference>
<evidence type="ECO:0000256" key="5">
    <source>
        <dbReference type="PROSITE-ProRule" id="PRU00023"/>
    </source>
</evidence>
<organism evidence="9 10">
    <name type="scientific">Plasmopara halstedii</name>
    <name type="common">Downy mildew of sunflower</name>
    <dbReference type="NCBI Taxonomy" id="4781"/>
    <lineage>
        <taxon>Eukaryota</taxon>
        <taxon>Sar</taxon>
        <taxon>Stramenopiles</taxon>
        <taxon>Oomycota</taxon>
        <taxon>Peronosporomycetes</taxon>
        <taxon>Peronosporales</taxon>
        <taxon>Peronosporaceae</taxon>
        <taxon>Plasmopara</taxon>
    </lineage>
</organism>
<keyword evidence="7" id="KW-0812">Transmembrane</keyword>
<dbReference type="Pfam" id="PF00612">
    <property type="entry name" value="IQ"/>
    <property type="match status" value="2"/>
</dbReference>
<proteinExistence type="predicted"/>
<dbReference type="PROSITE" id="PS50088">
    <property type="entry name" value="ANK_REPEAT"/>
    <property type="match status" value="1"/>
</dbReference>
<comment type="subcellular location">
    <subcellularLocation>
        <location evidence="1">Cytoplasm</location>
    </subcellularLocation>
</comment>
<dbReference type="PANTHER" id="PTHR22998">
    <property type="entry name" value="SARM1"/>
    <property type="match status" value="1"/>
</dbReference>
<feature type="region of interest" description="Disordered" evidence="6">
    <location>
        <begin position="592"/>
        <end position="612"/>
    </location>
</feature>
<evidence type="ECO:0000313" key="10">
    <source>
        <dbReference type="Proteomes" id="UP000054928"/>
    </source>
</evidence>
<feature type="transmembrane region" description="Helical" evidence="7">
    <location>
        <begin position="1241"/>
        <end position="1261"/>
    </location>
</feature>
<feature type="transmembrane region" description="Helical" evidence="7">
    <location>
        <begin position="1002"/>
        <end position="1025"/>
    </location>
</feature>
<accession>A0A0P1B3F8</accession>
<keyword evidence="4" id="KW-0378">Hydrolase</keyword>
<dbReference type="GO" id="GO:0048678">
    <property type="term" value="P:response to axon injury"/>
    <property type="evidence" value="ECO:0007669"/>
    <property type="project" value="InterPro"/>
</dbReference>
<keyword evidence="7" id="KW-0472">Membrane</keyword>
<dbReference type="InterPro" id="IPR039184">
    <property type="entry name" value="SARM1"/>
</dbReference>
<dbReference type="Gene3D" id="1.10.150.50">
    <property type="entry name" value="Transcription Factor, Ets-1"/>
    <property type="match status" value="1"/>
</dbReference>
<feature type="domain" description="SAM" evidence="8">
    <location>
        <begin position="710"/>
        <end position="774"/>
    </location>
</feature>
<dbReference type="PANTHER" id="PTHR22998:SF1">
    <property type="entry name" value="NAD(+) HYDROLASE SARM1"/>
    <property type="match status" value="1"/>
</dbReference>
<feature type="transmembrane region" description="Helical" evidence="7">
    <location>
        <begin position="1037"/>
        <end position="1059"/>
    </location>
</feature>
<evidence type="ECO:0000313" key="9">
    <source>
        <dbReference type="EMBL" id="CEG48623.1"/>
    </source>
</evidence>
<dbReference type="GO" id="GO:0005737">
    <property type="term" value="C:cytoplasm"/>
    <property type="evidence" value="ECO:0007669"/>
    <property type="project" value="UniProtKB-SubCell"/>
</dbReference>
<dbReference type="InterPro" id="IPR001660">
    <property type="entry name" value="SAM"/>
</dbReference>
<keyword evidence="7" id="KW-1133">Transmembrane helix</keyword>
<dbReference type="PROSITE" id="PS50096">
    <property type="entry name" value="IQ"/>
    <property type="match status" value="4"/>
</dbReference>
<feature type="transmembrane region" description="Helical" evidence="7">
    <location>
        <begin position="1080"/>
        <end position="1099"/>
    </location>
</feature>
<dbReference type="PROSITE" id="PS50105">
    <property type="entry name" value="SAM_DOMAIN"/>
    <property type="match status" value="1"/>
</dbReference>
<dbReference type="InterPro" id="IPR013761">
    <property type="entry name" value="SAM/pointed_sf"/>
</dbReference>
<protein>
    <submittedName>
        <fullName evidence="9">Response receiver</fullName>
    </submittedName>
</protein>
<evidence type="ECO:0000259" key="8">
    <source>
        <dbReference type="PROSITE" id="PS50105"/>
    </source>
</evidence>
<feature type="region of interest" description="Disordered" evidence="6">
    <location>
        <begin position="73"/>
        <end position="99"/>
    </location>
</feature>
<dbReference type="GO" id="GO:0003953">
    <property type="term" value="F:NAD+ nucleosidase activity"/>
    <property type="evidence" value="ECO:0007669"/>
    <property type="project" value="InterPro"/>
</dbReference>
<name>A0A0P1B3F8_PLAHL</name>
<evidence type="ECO:0000256" key="4">
    <source>
        <dbReference type="ARBA" id="ARBA00022801"/>
    </source>
</evidence>
<keyword evidence="10" id="KW-1185">Reference proteome</keyword>
<dbReference type="SMART" id="SM00454">
    <property type="entry name" value="SAM"/>
    <property type="match status" value="1"/>
</dbReference>
<dbReference type="Pfam" id="PF02517">
    <property type="entry name" value="Rce1-like"/>
    <property type="match status" value="1"/>
</dbReference>
<dbReference type="InterPro" id="IPR000048">
    <property type="entry name" value="IQ_motif_EF-hand-BS"/>
</dbReference>
<dbReference type="Pfam" id="PF12796">
    <property type="entry name" value="Ank_2"/>
    <property type="match status" value="1"/>
</dbReference>
<dbReference type="AlphaFoldDB" id="A0A0P1B3F8"/>
<keyword evidence="2" id="KW-0963">Cytoplasm</keyword>
<feature type="transmembrane region" description="Helical" evidence="7">
    <location>
        <begin position="1193"/>
        <end position="1220"/>
    </location>
</feature>
<reference evidence="10" key="1">
    <citation type="submission" date="2014-09" db="EMBL/GenBank/DDBJ databases">
        <authorList>
            <person name="Sharma Rahul"/>
            <person name="Thines Marco"/>
        </authorList>
    </citation>
    <scope>NUCLEOTIDE SEQUENCE [LARGE SCALE GENOMIC DNA]</scope>
</reference>
<dbReference type="InterPro" id="IPR002110">
    <property type="entry name" value="Ankyrin_rpt"/>
</dbReference>
<evidence type="ECO:0000256" key="3">
    <source>
        <dbReference type="ARBA" id="ARBA00022737"/>
    </source>
</evidence>
<dbReference type="EMBL" id="CCYD01002939">
    <property type="protein sequence ID" value="CEG48623.1"/>
    <property type="molecule type" value="Genomic_DNA"/>
</dbReference>
<dbReference type="InterPro" id="IPR036770">
    <property type="entry name" value="Ankyrin_rpt-contain_sf"/>
</dbReference>
<dbReference type="SMART" id="SM00015">
    <property type="entry name" value="IQ"/>
    <property type="match status" value="6"/>
</dbReference>
<keyword evidence="5" id="KW-0040">ANK repeat</keyword>
<dbReference type="GO" id="GO:0034128">
    <property type="term" value="P:negative regulation of MyD88-independent toll-like receptor signaling pathway"/>
    <property type="evidence" value="ECO:0007669"/>
    <property type="project" value="InterPro"/>
</dbReference>
<dbReference type="GeneID" id="36401490"/>
<feature type="repeat" description="ANK" evidence="5">
    <location>
        <begin position="903"/>
        <end position="935"/>
    </location>
</feature>
<dbReference type="SUPFAM" id="SSF48403">
    <property type="entry name" value="Ankyrin repeat"/>
    <property type="match status" value="1"/>
</dbReference>
<dbReference type="GO" id="GO:0080120">
    <property type="term" value="P:CAAX-box protein maturation"/>
    <property type="evidence" value="ECO:0007669"/>
    <property type="project" value="UniProtKB-ARBA"/>
</dbReference>
<dbReference type="GO" id="GO:0004175">
    <property type="term" value="F:endopeptidase activity"/>
    <property type="evidence" value="ECO:0007669"/>
    <property type="project" value="UniProtKB-ARBA"/>
</dbReference>
<dbReference type="Gene3D" id="1.20.5.190">
    <property type="match status" value="1"/>
</dbReference>
<evidence type="ECO:0000256" key="2">
    <source>
        <dbReference type="ARBA" id="ARBA00022490"/>
    </source>
</evidence>
<evidence type="ECO:0000256" key="7">
    <source>
        <dbReference type="SAM" id="Phobius"/>
    </source>
</evidence>
<sequence length="1271" mass="143400">MSLANLELVDSIGKVLRYRGRNKRPTCVLWLPSGHEALQECKQDILVLLEQLVTGFHEINDISLGTRRNIPNHSPSKVLSRCEDAPPQRRASDTYQYKKKGKTQPRFEDAFFDRVLTTVKDAVPICESVSNKVQPDVEETLDGTKWRHHQQQLVLASPESDRKYQTRVHGHLLSNKCKPSKLTSLMNWDPLVPAFERTSTNVIYQPGGGSKIYSLSPDVKEYMGWRVRRNQKRLQRMASMARVIQRAFRAFSARTLIWRLHREKCAINLQRLCRAQIARKHFKVLKCENQAVRLLQRHWRGKIGRSLYKQRMLKFLASLHLQRIARGWRARRSVQRHRQLMHRASLGVQQLIIRYQARKRLLKQRNERNAATNIQRVFRGLLGRRRFSRERDKFLFSNAQIHGLTFGKQLLLEYKLQSTKLQSDVALLAREKSDVENQVEKLIQEICEFDESVRRLETELLALGKTETDDSAPGGVIRVLDETAKWALREQKIRLDRDFSQMLAQIEQRRGLLGTLEKTLSRIDRERLWKEEELKALERKLVMLLDEQQKELTRIRSKQDSRSQIALDLLASKSDTTSPDYGSTLANGMSTLSSTSTVLSEKPSPAPSVTPQQRQEAAALMESTETMMKFGFMSMSMTYFSSMNMVRAMRKIGAHHLALDSVAAISQQQWPENPAADLQSNAPASVGAALKPSIPLGASPGQPPLQVAAWSVNDVGRWLETLVLAQYKRAFADASVDGALLLHLTDDDLRNTLGMEHRLHRKKVLTMVEEIRVRERKKMQQIAVDSPVATLKSDEPFSKIPIQAPAMTNAIPSLPLPSVSSIDPLQESAGASVAGGRVAVSFNDFCSLVRHGKSREIREALQEFVEQKFDPLTVKTPFVPGSGTIYIDQLEKSEFHMNKSDTNGNSLLLLATQNNHLKVVQLLLSKGANPDHQNNHGHTAGHYAMAYSFFDVGAWLLDPDKGETMTTWKWLMTKRNNGILAALESPNAVPASANMPVAICRVVFVMELVLVSSAAFLLVVSSSIFGSIVRNLLGEIVIFHICETAALGWGLVILIAKFLQLPRMNIVRHFTRFRWSSLRTCFASLQLHFLALVAINLWGQDQGLLYWRNVNAAVHQADGSIAIDEIVQILILAPIKEELLFRGMIMLVAINRLQNLKSSALLSSFLFATVHLINARHIGSQYSASYVAFQIFWAWLVGLFLALNLAITGSLMECIILHIINNIFALGVSKISAIDITQPSLCCLVLAALIVYSVAIARQLHLLNDVKLATK</sequence>
<dbReference type="STRING" id="4781.A0A0P1B3F8"/>
<dbReference type="GO" id="GO:0035591">
    <property type="term" value="F:signaling adaptor activity"/>
    <property type="evidence" value="ECO:0007669"/>
    <property type="project" value="InterPro"/>
</dbReference>
<dbReference type="PROSITE" id="PS50297">
    <property type="entry name" value="ANK_REP_REGION"/>
    <property type="match status" value="1"/>
</dbReference>
<dbReference type="Proteomes" id="UP000054928">
    <property type="component" value="Unassembled WGS sequence"/>
</dbReference>
<dbReference type="Gene3D" id="1.25.40.20">
    <property type="entry name" value="Ankyrin repeat-containing domain"/>
    <property type="match status" value="1"/>
</dbReference>
<dbReference type="RefSeq" id="XP_024584992.1">
    <property type="nucleotide sequence ID" value="XM_024719721.1"/>
</dbReference>
<dbReference type="SUPFAM" id="SSF47769">
    <property type="entry name" value="SAM/Pointed domain"/>
    <property type="match status" value="1"/>
</dbReference>
<keyword evidence="3" id="KW-0677">Repeat</keyword>
<dbReference type="SMART" id="SM00248">
    <property type="entry name" value="ANK"/>
    <property type="match status" value="1"/>
</dbReference>
<dbReference type="OrthoDB" id="271604at2759"/>
<evidence type="ECO:0000256" key="6">
    <source>
        <dbReference type="SAM" id="MobiDB-lite"/>
    </source>
</evidence>